<comment type="caution">
    <text evidence="2">The sequence shown here is derived from an EMBL/GenBank/DDBJ whole genome shotgun (WGS) entry which is preliminary data.</text>
</comment>
<sequence>MLARIWIVFMIALTARSAVASEFQQAYAPIVVGGITIFIPIEVKPNNVAYLSIKPDSAGTKLAWTPSDTASYYKVQYLKDGNWVSLSERHGATHFQVPANIAGPYRVLACHQYGCSAGTPTNRTLTQDLVIKALYSDNPQTDDRKRVVVGWQVDGASSVTLSRFENGVHRYSQTGLNPSQGSIASIIGGLAQFRLTAYGFDGTSVSRTLQVATKPVNPTLKLGNKGQYAQPFYHSELDIIEKTILEHNDSIYFATHDGQILRYAPKVGSAQPEWQQSWSIKLRGVVNNAPVVDGEYLLYSISMRDNTGMACKTRLIDGAQHSCTSEKNSNLIASPVVVKETPKSAGVFSAFSSFTSSQADVQAGVYVFHRNGTVEVLDPNNLKNVLRTFTLKGVINESVLTTPAVIVDQGNNNQQQFVIQDGKDVIGVNVPSSNTPARSSSMVQAVGRWFSDEPSTDVQKAQSNIQVLEVVWREKL</sequence>
<evidence type="ECO:0008006" key="4">
    <source>
        <dbReference type="Google" id="ProtNLM"/>
    </source>
</evidence>
<organism evidence="2 3">
    <name type="scientific">Pseudoalteromonas luteoviolacea NCIMB 1942</name>
    <dbReference type="NCBI Taxonomy" id="1365253"/>
    <lineage>
        <taxon>Bacteria</taxon>
        <taxon>Pseudomonadati</taxon>
        <taxon>Pseudomonadota</taxon>
        <taxon>Gammaproteobacteria</taxon>
        <taxon>Alteromonadales</taxon>
        <taxon>Pseudoalteromonadaceae</taxon>
        <taxon>Pseudoalteromonas</taxon>
    </lineage>
</organism>
<proteinExistence type="predicted"/>
<evidence type="ECO:0000256" key="1">
    <source>
        <dbReference type="SAM" id="SignalP"/>
    </source>
</evidence>
<evidence type="ECO:0000313" key="3">
    <source>
        <dbReference type="Proteomes" id="UP000076587"/>
    </source>
</evidence>
<reference evidence="2 3" key="1">
    <citation type="submission" date="2013-07" db="EMBL/GenBank/DDBJ databases">
        <title>Comparative Genomic and Metabolomic Analysis of Twelve Strains of Pseudoalteromonas luteoviolacea.</title>
        <authorList>
            <person name="Vynne N.G."/>
            <person name="Mansson M."/>
            <person name="Gram L."/>
        </authorList>
    </citation>
    <scope>NUCLEOTIDE SEQUENCE [LARGE SCALE GENOMIC DNA]</scope>
    <source>
        <strain evidence="2 3">NCIMB 1942</strain>
    </source>
</reference>
<dbReference type="EMBL" id="AUXT01000165">
    <property type="protein sequence ID" value="KZN46674.1"/>
    <property type="molecule type" value="Genomic_DNA"/>
</dbReference>
<dbReference type="AlphaFoldDB" id="A0A167BL91"/>
<feature type="signal peptide" evidence="1">
    <location>
        <begin position="1"/>
        <end position="20"/>
    </location>
</feature>
<feature type="chain" id="PRO_5007884281" description="Fibronectin type-III domain-containing protein" evidence="1">
    <location>
        <begin position="21"/>
        <end position="476"/>
    </location>
</feature>
<protein>
    <recommendedName>
        <fullName evidence="4">Fibronectin type-III domain-containing protein</fullName>
    </recommendedName>
</protein>
<dbReference type="PATRIC" id="fig|1365253.3.peg.2838"/>
<gene>
    <name evidence="2" type="ORF">N482_11610</name>
</gene>
<accession>A0A167BL91</accession>
<dbReference type="Proteomes" id="UP000076587">
    <property type="component" value="Unassembled WGS sequence"/>
</dbReference>
<name>A0A167BL91_9GAMM</name>
<dbReference type="RefSeq" id="WP_063377425.1">
    <property type="nucleotide sequence ID" value="NZ_AUXT01000165.1"/>
</dbReference>
<dbReference type="OrthoDB" id="6290987at2"/>
<dbReference type="SUPFAM" id="SSF50998">
    <property type="entry name" value="Quinoprotein alcohol dehydrogenase-like"/>
    <property type="match status" value="1"/>
</dbReference>
<dbReference type="InterPro" id="IPR011047">
    <property type="entry name" value="Quinoprotein_ADH-like_sf"/>
</dbReference>
<evidence type="ECO:0000313" key="2">
    <source>
        <dbReference type="EMBL" id="KZN46674.1"/>
    </source>
</evidence>
<keyword evidence="1" id="KW-0732">Signal</keyword>